<organism evidence="5 6">
    <name type="scientific">Prorocentrum cordatum</name>
    <dbReference type="NCBI Taxonomy" id="2364126"/>
    <lineage>
        <taxon>Eukaryota</taxon>
        <taxon>Sar</taxon>
        <taxon>Alveolata</taxon>
        <taxon>Dinophyceae</taxon>
        <taxon>Prorocentrales</taxon>
        <taxon>Prorocentraceae</taxon>
        <taxon>Prorocentrum</taxon>
    </lineage>
</organism>
<dbReference type="InterPro" id="IPR029030">
    <property type="entry name" value="Caspase-like_dom_sf"/>
</dbReference>
<dbReference type="Gene3D" id="3.40.50.12660">
    <property type="match status" value="1"/>
</dbReference>
<reference evidence="5" key="1">
    <citation type="submission" date="2023-10" db="EMBL/GenBank/DDBJ databases">
        <authorList>
            <person name="Chen Y."/>
            <person name="Shah S."/>
            <person name="Dougan E. K."/>
            <person name="Thang M."/>
            <person name="Chan C."/>
        </authorList>
    </citation>
    <scope>NUCLEOTIDE SEQUENCE [LARGE SCALE GENOMIC DNA]</scope>
</reference>
<gene>
    <name evidence="5" type="ORF">PCOR1329_LOCUS49094</name>
</gene>
<feature type="coiled-coil region" evidence="2">
    <location>
        <begin position="88"/>
        <end position="161"/>
    </location>
</feature>
<dbReference type="Pfam" id="PF00656">
    <property type="entry name" value="Peptidase_C14"/>
    <property type="match status" value="1"/>
</dbReference>
<dbReference type="InterPro" id="IPR050452">
    <property type="entry name" value="Metacaspase"/>
</dbReference>
<proteinExistence type="inferred from homology"/>
<evidence type="ECO:0000256" key="2">
    <source>
        <dbReference type="SAM" id="Coils"/>
    </source>
</evidence>
<comment type="similarity">
    <text evidence="1">Belongs to the peptidase C14B family.</text>
</comment>
<protein>
    <recommendedName>
        <fullName evidence="4">Peptidase C14 caspase domain-containing protein</fullName>
    </recommendedName>
</protein>
<feature type="compositionally biased region" description="Basic and acidic residues" evidence="3">
    <location>
        <begin position="379"/>
        <end position="392"/>
    </location>
</feature>
<feature type="region of interest" description="Disordered" evidence="3">
    <location>
        <begin position="409"/>
        <end position="481"/>
    </location>
</feature>
<dbReference type="SUPFAM" id="SSF52129">
    <property type="entry name" value="Caspase-like"/>
    <property type="match status" value="1"/>
</dbReference>
<sequence>MADATLLGPPRPRRGGSPLQLGVGGVHSAAQDSAAAAGAGLPWPTRPELEREDHVAELSALRGDVRAQQVMLAQIAEQLLGGTIQASMDALRKDVEAARGQLAVQQQQQEVQAAALREGLMDIQQQRVTLEQQRAAFWELAERQREALEQQRAALSELSERGSAERSAAELAGAQLAGAELRGQVAELREALGEARAWFAGQLEIVVRDVDAIRSEDERCADRRQAGAAAAEELAREAVELRKLVAVGADAAEACESRAIASHARLAEEIAELRDAVAAGVRAAEAQKDRALSLQAKLAEELATVVQHSEQQCVELVGTIEAERRARRAQGDELRVAIEEVARRVDDACALPAFGTGPPRTEPRGTALPGLEPASPRARGADEPHTQARRADTPPTLAEAPEALASAPWACGAPPREAPPPCAEAPAALRGGAAPGPDAAGPDAAEAAEPPASSAAPERRPARGGCMHSVPAALHGLTEPPRGAERRRALVVACSYFASRAPLHGALNDAWNALSLLRHTLRYAEDQVRLVADGSEHCRMPLDRQPTRANILDGLQWLVRDARPGDELFFYFCGYGAQLPQAHGSDLHEAHLVPADFADDLPADLAADLIGGDAPAREAALASAGPHVAYRLVPLAELSRALGALPASCRATLVLDCCHSVVPGVGIPGKSAPACFPRVPCGPPASPAAATGRAPPTRASRPGRAACTCRRCRGRRASRGPACA</sequence>
<dbReference type="Proteomes" id="UP001189429">
    <property type="component" value="Unassembled WGS sequence"/>
</dbReference>
<evidence type="ECO:0000313" key="6">
    <source>
        <dbReference type="Proteomes" id="UP001189429"/>
    </source>
</evidence>
<feature type="compositionally biased region" description="Low complexity" evidence="3">
    <location>
        <begin position="28"/>
        <end position="40"/>
    </location>
</feature>
<feature type="compositionally biased region" description="Low complexity" evidence="3">
    <location>
        <begin position="424"/>
        <end position="456"/>
    </location>
</feature>
<feature type="region of interest" description="Disordered" evidence="3">
    <location>
        <begin position="352"/>
        <end position="394"/>
    </location>
</feature>
<accession>A0ABN9UJJ6</accession>
<keyword evidence="2" id="KW-0175">Coiled coil</keyword>
<comment type="caution">
    <text evidence="5">The sequence shown here is derived from an EMBL/GenBank/DDBJ whole genome shotgun (WGS) entry which is preliminary data.</text>
</comment>
<feature type="domain" description="Peptidase C14 caspase" evidence="4">
    <location>
        <begin position="486"/>
        <end position="659"/>
    </location>
</feature>
<dbReference type="PANTHER" id="PTHR48104">
    <property type="entry name" value="METACASPASE-4"/>
    <property type="match status" value="1"/>
</dbReference>
<evidence type="ECO:0000256" key="1">
    <source>
        <dbReference type="ARBA" id="ARBA00009005"/>
    </source>
</evidence>
<feature type="region of interest" description="Disordered" evidence="3">
    <location>
        <begin position="1"/>
        <end position="47"/>
    </location>
</feature>
<dbReference type="EMBL" id="CAUYUJ010015938">
    <property type="protein sequence ID" value="CAK0859883.1"/>
    <property type="molecule type" value="Genomic_DNA"/>
</dbReference>
<dbReference type="PANTHER" id="PTHR48104:SF30">
    <property type="entry name" value="METACASPASE-1"/>
    <property type="match status" value="1"/>
</dbReference>
<evidence type="ECO:0000256" key="3">
    <source>
        <dbReference type="SAM" id="MobiDB-lite"/>
    </source>
</evidence>
<keyword evidence="6" id="KW-1185">Reference proteome</keyword>
<evidence type="ECO:0000313" key="5">
    <source>
        <dbReference type="EMBL" id="CAK0859883.1"/>
    </source>
</evidence>
<name>A0ABN9UJJ6_9DINO</name>
<evidence type="ECO:0000259" key="4">
    <source>
        <dbReference type="Pfam" id="PF00656"/>
    </source>
</evidence>
<dbReference type="InterPro" id="IPR011600">
    <property type="entry name" value="Pept_C14_caspase"/>
</dbReference>